<evidence type="ECO:0000256" key="2">
    <source>
        <dbReference type="SAM" id="SignalP"/>
    </source>
</evidence>
<keyword evidence="4" id="KW-1185">Reference proteome</keyword>
<organism evidence="3 4">
    <name type="scientific">Chlamydomonas schloesseri</name>
    <dbReference type="NCBI Taxonomy" id="2026947"/>
    <lineage>
        <taxon>Eukaryota</taxon>
        <taxon>Viridiplantae</taxon>
        <taxon>Chlorophyta</taxon>
        <taxon>core chlorophytes</taxon>
        <taxon>Chlorophyceae</taxon>
        <taxon>CS clade</taxon>
        <taxon>Chlamydomonadales</taxon>
        <taxon>Chlamydomonadaceae</taxon>
        <taxon>Chlamydomonas</taxon>
    </lineage>
</organism>
<sequence>MRAPQRLLLFSLICLGIGLPNTAPSQGPSRLLRPGLPLAAASSHRKPPAAALTQAADSAAAPTPPADGGSSTSAGHAAPSRTESKQKQKPQLTDPGASGSEAGGSNKAAAASDAGVSQQSSGTGSGAGGQTARTAATTGPAAAAAAAAARQECADVPVKATQLELAGMAHTIVTGVVLAAGAGSGHCYPNGTLVPKPDDGISSSSSSSSSATPTSYILLGLQCVHKGLVRCRQHEGDGGDCLILVEAPVLPDSQPCALTGAQRYMFFLQPADPAPGGDQQQSQQQQQQQQQCPGLYYAQFQRAYHTIRRPLGGTGCAFYPAFPPAGDMVQQLSGVCKGSEARCKLDRCDPAVTRSPCANDTAAVCDLKTCAGKFMYYNAIFPDETCYEMYSYVTSGLPVNCYGQRYINNRIREIELQQALANATAAGRAGRAQQPQLLLALSAGANENAAAPRRLFGSSSSSSSSGSIDGRADSHEFEERGGAAAVGSSGRGGRDVCVMHCEAGFGTAGAWQTAQPRLGTWPNTEVGVPRPDVVAVPEPSIFVKETKLPIIGGLTDTTAIEEYDRIKGTADLNDNGNFASMSGM</sequence>
<feature type="compositionally biased region" description="Basic and acidic residues" evidence="1">
    <location>
        <begin position="470"/>
        <end position="481"/>
    </location>
</feature>
<dbReference type="AlphaFoldDB" id="A0A836B5I0"/>
<dbReference type="EMBL" id="JAEHOD010000018">
    <property type="protein sequence ID" value="KAG2448145.1"/>
    <property type="molecule type" value="Genomic_DNA"/>
</dbReference>
<feature type="region of interest" description="Disordered" evidence="1">
    <location>
        <begin position="454"/>
        <end position="492"/>
    </location>
</feature>
<evidence type="ECO:0000256" key="1">
    <source>
        <dbReference type="SAM" id="MobiDB-lite"/>
    </source>
</evidence>
<feature type="region of interest" description="Disordered" evidence="1">
    <location>
        <begin position="269"/>
        <end position="288"/>
    </location>
</feature>
<feature type="chain" id="PRO_5032464667" evidence="2">
    <location>
        <begin position="19"/>
        <end position="584"/>
    </location>
</feature>
<keyword evidence="2" id="KW-0732">Signal</keyword>
<evidence type="ECO:0000313" key="3">
    <source>
        <dbReference type="EMBL" id="KAG2448145.1"/>
    </source>
</evidence>
<feature type="compositionally biased region" description="Low complexity" evidence="1">
    <location>
        <begin position="39"/>
        <end position="61"/>
    </location>
</feature>
<protein>
    <submittedName>
        <fullName evidence="3">Uncharacterized protein</fullName>
    </submittedName>
</protein>
<evidence type="ECO:0000313" key="4">
    <source>
        <dbReference type="Proteomes" id="UP000613740"/>
    </source>
</evidence>
<feature type="region of interest" description="Disordered" evidence="1">
    <location>
        <begin position="39"/>
        <end position="134"/>
    </location>
</feature>
<reference evidence="3" key="1">
    <citation type="journal article" date="2020" name="bioRxiv">
        <title>Comparative genomics of Chlamydomonas.</title>
        <authorList>
            <person name="Craig R.J."/>
            <person name="Hasan A.R."/>
            <person name="Ness R.W."/>
            <person name="Keightley P.D."/>
        </authorList>
    </citation>
    <scope>NUCLEOTIDE SEQUENCE</scope>
    <source>
        <strain evidence="3">CCAP 11/173</strain>
    </source>
</reference>
<feature type="compositionally biased region" description="Low complexity" evidence="1">
    <location>
        <begin position="454"/>
        <end position="467"/>
    </location>
</feature>
<accession>A0A836B5I0</accession>
<proteinExistence type="predicted"/>
<feature type="signal peptide" evidence="2">
    <location>
        <begin position="1"/>
        <end position="18"/>
    </location>
</feature>
<dbReference type="Proteomes" id="UP000613740">
    <property type="component" value="Unassembled WGS sequence"/>
</dbReference>
<feature type="compositionally biased region" description="Low complexity" evidence="1">
    <location>
        <begin position="279"/>
        <end position="288"/>
    </location>
</feature>
<gene>
    <name evidence="3" type="ORF">HYH02_006730</name>
</gene>
<comment type="caution">
    <text evidence="3">The sequence shown here is derived from an EMBL/GenBank/DDBJ whole genome shotgun (WGS) entry which is preliminary data.</text>
</comment>
<name>A0A836B5I0_9CHLO</name>
<dbReference type="OrthoDB" id="539744at2759"/>